<protein>
    <submittedName>
        <fullName evidence="1">ORF52b</fullName>
    </submittedName>
</protein>
<reference evidence="1" key="1">
    <citation type="submission" date="2007-04" db="EMBL/GenBank/DDBJ databases">
        <authorList>
            <person name="Noh E.W."/>
            <person name="Lee J.S."/>
            <person name="Choi Y.I."/>
            <person name="Han M.S."/>
            <person name="Yi Y.S."/>
            <person name="Han S.U."/>
        </authorList>
    </citation>
    <scope>NUCLEOTIDE SEQUENCE</scope>
</reference>
<keyword evidence="1" id="KW-0150">Chloroplast</keyword>
<keyword evidence="1" id="KW-0934">Plastid</keyword>
<evidence type="ECO:0000313" key="1">
    <source>
        <dbReference type="EMBL" id="AAO74056.1"/>
    </source>
</evidence>
<accession>Q85X10</accession>
<name>Q85X10_PINKO</name>
<proteinExistence type="predicted"/>
<sequence>MEIAFVLILIREEIGAISYHLSFSSWISQFLECSKFYSRIQIRVDTSKNISE</sequence>
<dbReference type="EMBL" id="AY228468">
    <property type="protein sequence ID" value="AAO74056.1"/>
    <property type="molecule type" value="Genomic_DNA"/>
</dbReference>
<dbReference type="AlphaFoldDB" id="Q85X10"/>
<geneLocation type="chloroplast" evidence="1"/>
<organism evidence="1">
    <name type="scientific">Pinus koraiensis</name>
    <name type="common">Korean pine</name>
    <dbReference type="NCBI Taxonomy" id="88728"/>
    <lineage>
        <taxon>Eukaryota</taxon>
        <taxon>Viridiplantae</taxon>
        <taxon>Streptophyta</taxon>
        <taxon>Embryophyta</taxon>
        <taxon>Tracheophyta</taxon>
        <taxon>Spermatophyta</taxon>
        <taxon>Pinopsida</taxon>
        <taxon>Pinidae</taxon>
        <taxon>Conifers I</taxon>
        <taxon>Pinales</taxon>
        <taxon>Pinaceae</taxon>
        <taxon>Pinus</taxon>
        <taxon>Pinus subgen. Strobus</taxon>
    </lineage>
</organism>